<evidence type="ECO:0000256" key="2">
    <source>
        <dbReference type="SAM" id="SignalP"/>
    </source>
</evidence>
<evidence type="ECO:0000313" key="4">
    <source>
        <dbReference type="Proteomes" id="UP000248168"/>
    </source>
</evidence>
<reference evidence="4" key="1">
    <citation type="submission" date="2018-04" db="EMBL/GenBank/DDBJ databases">
        <authorList>
            <person name="Lucker S."/>
            <person name="Sakoula D."/>
        </authorList>
    </citation>
    <scope>NUCLEOTIDE SEQUENCE [LARGE SCALE GENOMIC DNA]</scope>
</reference>
<feature type="chain" id="PRO_5016279965" evidence="2">
    <location>
        <begin position="38"/>
        <end position="351"/>
    </location>
</feature>
<evidence type="ECO:0000256" key="1">
    <source>
        <dbReference type="SAM" id="MobiDB-lite"/>
    </source>
</evidence>
<dbReference type="Proteomes" id="UP000248168">
    <property type="component" value="Unassembled WGS sequence"/>
</dbReference>
<keyword evidence="4" id="KW-1185">Reference proteome</keyword>
<evidence type="ECO:0000313" key="3">
    <source>
        <dbReference type="EMBL" id="SPP66058.1"/>
    </source>
</evidence>
<feature type="compositionally biased region" description="Low complexity" evidence="1">
    <location>
        <begin position="307"/>
        <end position="324"/>
    </location>
</feature>
<keyword evidence="2" id="KW-0732">Signal</keyword>
<sequence length="351" mass="38677">MTMRHPQTAPPRRLDTLWKQSCAALVLSACVLSSACATVGPVGRSIYESPDTIVRLEPRSKIAFLHDRGPTHAVSFTREQIEILLTSISARNKIGLLRSFTGDPGTPRLFDSSDIHLLSGPLQEAFAQANAEEAVVFYRAKPGTGARQRVTSGTIVAHQDTLRLAIANFWHPLITTASEVGSTDRLHDIRETTGYVRDHPWTSVGEQDFAVFFDDARYQTTQRQGSLVEYPERRLSIAYQSYLNANPDPIRRAQEAHDAVQQATLGKAESLAIADLKKRIADLERANAELTAKVPKTAAPLDPAPTSTQGSAVQAGASSQSQNQIQEFMQRLEKRVAELEQALKESESHRK</sequence>
<protein>
    <submittedName>
        <fullName evidence="3">Uncharacterized protein</fullName>
    </submittedName>
</protein>
<gene>
    <name evidence="3" type="ORF">NITLEN_50098</name>
</gene>
<feature type="region of interest" description="Disordered" evidence="1">
    <location>
        <begin position="294"/>
        <end position="326"/>
    </location>
</feature>
<proteinExistence type="predicted"/>
<dbReference type="AlphaFoldDB" id="A0A330L7W0"/>
<dbReference type="InParanoid" id="A0A330L7W0"/>
<dbReference type="EMBL" id="OUNR01000018">
    <property type="protein sequence ID" value="SPP66058.1"/>
    <property type="molecule type" value="Genomic_DNA"/>
</dbReference>
<dbReference type="OrthoDB" id="9835332at2"/>
<organism evidence="3 4">
    <name type="scientific">Nitrospira lenta</name>
    <dbReference type="NCBI Taxonomy" id="1436998"/>
    <lineage>
        <taxon>Bacteria</taxon>
        <taxon>Pseudomonadati</taxon>
        <taxon>Nitrospirota</taxon>
        <taxon>Nitrospiria</taxon>
        <taxon>Nitrospirales</taxon>
        <taxon>Nitrospiraceae</taxon>
        <taxon>Nitrospira</taxon>
    </lineage>
</organism>
<accession>A0A330L7W0</accession>
<dbReference type="PROSITE" id="PS51257">
    <property type="entry name" value="PROKAR_LIPOPROTEIN"/>
    <property type="match status" value="1"/>
</dbReference>
<name>A0A330L7W0_9BACT</name>
<feature type="signal peptide" evidence="2">
    <location>
        <begin position="1"/>
        <end position="37"/>
    </location>
</feature>
<dbReference type="RefSeq" id="WP_121990276.1">
    <property type="nucleotide sequence ID" value="NZ_OUNR01000018.1"/>
</dbReference>